<dbReference type="InterPro" id="IPR036390">
    <property type="entry name" value="WH_DNA-bd_sf"/>
</dbReference>
<keyword evidence="3" id="KW-0804">Transcription</keyword>
<keyword evidence="1" id="KW-0805">Transcription regulation</keyword>
<dbReference type="Proteomes" id="UP000548476">
    <property type="component" value="Unassembled WGS sequence"/>
</dbReference>
<organism evidence="5 6">
    <name type="scientific">Phytomonospora endophytica</name>
    <dbReference type="NCBI Taxonomy" id="714109"/>
    <lineage>
        <taxon>Bacteria</taxon>
        <taxon>Bacillati</taxon>
        <taxon>Actinomycetota</taxon>
        <taxon>Actinomycetes</taxon>
        <taxon>Micromonosporales</taxon>
        <taxon>Micromonosporaceae</taxon>
        <taxon>Phytomonospora</taxon>
    </lineage>
</organism>
<dbReference type="InterPro" id="IPR000835">
    <property type="entry name" value="HTH_MarR-typ"/>
</dbReference>
<keyword evidence="6" id="KW-1185">Reference proteome</keyword>
<evidence type="ECO:0000256" key="3">
    <source>
        <dbReference type="ARBA" id="ARBA00023163"/>
    </source>
</evidence>
<evidence type="ECO:0000313" key="6">
    <source>
        <dbReference type="Proteomes" id="UP000548476"/>
    </source>
</evidence>
<dbReference type="AlphaFoldDB" id="A0A841FHU7"/>
<reference evidence="5 6" key="1">
    <citation type="submission" date="2020-08" db="EMBL/GenBank/DDBJ databases">
        <title>Genomic Encyclopedia of Type Strains, Phase IV (KMG-IV): sequencing the most valuable type-strain genomes for metagenomic binning, comparative biology and taxonomic classification.</title>
        <authorList>
            <person name="Goeker M."/>
        </authorList>
    </citation>
    <scope>NUCLEOTIDE SEQUENCE [LARGE SCALE GENOMIC DNA]</scope>
    <source>
        <strain evidence="5 6">YIM 65646</strain>
    </source>
</reference>
<dbReference type="InterPro" id="IPR036388">
    <property type="entry name" value="WH-like_DNA-bd_sf"/>
</dbReference>
<feature type="domain" description="HTH marR-type" evidence="4">
    <location>
        <begin position="41"/>
        <end position="89"/>
    </location>
</feature>
<dbReference type="SUPFAM" id="SSF46785">
    <property type="entry name" value="Winged helix' DNA-binding domain"/>
    <property type="match status" value="1"/>
</dbReference>
<dbReference type="Gene3D" id="1.10.10.10">
    <property type="entry name" value="Winged helix-like DNA-binding domain superfamily/Winged helix DNA-binding domain"/>
    <property type="match status" value="1"/>
</dbReference>
<dbReference type="GO" id="GO:0003677">
    <property type="term" value="F:DNA binding"/>
    <property type="evidence" value="ECO:0007669"/>
    <property type="project" value="UniProtKB-KW"/>
</dbReference>
<evidence type="ECO:0000256" key="1">
    <source>
        <dbReference type="ARBA" id="ARBA00023015"/>
    </source>
</evidence>
<keyword evidence="2" id="KW-0238">DNA-binding</keyword>
<dbReference type="RefSeq" id="WP_184785560.1">
    <property type="nucleotide sequence ID" value="NZ_BONT01000035.1"/>
</dbReference>
<evidence type="ECO:0000259" key="4">
    <source>
        <dbReference type="Pfam" id="PF12802"/>
    </source>
</evidence>
<evidence type="ECO:0000313" key="5">
    <source>
        <dbReference type="EMBL" id="MBB6032677.1"/>
    </source>
</evidence>
<comment type="caution">
    <text evidence="5">The sequence shown here is derived from an EMBL/GenBank/DDBJ whole genome shotgun (WGS) entry which is preliminary data.</text>
</comment>
<dbReference type="GO" id="GO:0003700">
    <property type="term" value="F:DNA-binding transcription factor activity"/>
    <property type="evidence" value="ECO:0007669"/>
    <property type="project" value="InterPro"/>
</dbReference>
<dbReference type="PANTHER" id="PTHR38465">
    <property type="entry name" value="HTH-TYPE TRANSCRIPTIONAL REGULATOR MJ1563-RELATED"/>
    <property type="match status" value="1"/>
</dbReference>
<dbReference type="PANTHER" id="PTHR38465:SF2">
    <property type="entry name" value="HTH-TYPE TRANSCRIPTIONAL REGULATOR MMPR5"/>
    <property type="match status" value="1"/>
</dbReference>
<name>A0A841FHU7_9ACTN</name>
<protein>
    <submittedName>
        <fullName evidence="5">Putative transcriptional regulator</fullName>
    </submittedName>
</protein>
<proteinExistence type="predicted"/>
<evidence type="ECO:0000256" key="2">
    <source>
        <dbReference type="ARBA" id="ARBA00023125"/>
    </source>
</evidence>
<dbReference type="Pfam" id="PF12802">
    <property type="entry name" value="MarR_2"/>
    <property type="match status" value="1"/>
</dbReference>
<dbReference type="EMBL" id="JACHGT010000001">
    <property type="protein sequence ID" value="MBB6032677.1"/>
    <property type="molecule type" value="Genomic_DNA"/>
</dbReference>
<sequence length="162" mass="17975">MPETTPTPGERANRAAEFRESLASQFVVAGMARMPARVMCALLTTDADGMTAAELAEALQASPAAISGAVRYLTQTDMIRRDREPGSRRDVFRLFEDPFASMLRRRDDILKLWGDKMREGSDVLGDGTPAGRRLAGAAETFSLMHMLLPRMLDEVDRMRRKG</sequence>
<accession>A0A841FHU7</accession>
<dbReference type="InterPro" id="IPR052362">
    <property type="entry name" value="HTH-GbsR_regulator"/>
</dbReference>
<gene>
    <name evidence="5" type="ORF">HNR73_000519</name>
</gene>